<sequence>MSLNVRKRLILLLMDYEMWQRTQMKRGDPKGVANNGETRSFGCSTPPSAVGTGTGIGMGIGPDSNTSNSNALYHPPHHHSQHQHAVGSSAAGMGPTVPQIPNRTPGVLCCPSLR</sequence>
<reference evidence="2" key="1">
    <citation type="submission" date="2021-10" db="EMBL/GenBank/DDBJ databases">
        <title>Melipona bicolor Genome sequencing and assembly.</title>
        <authorList>
            <person name="Araujo N.S."/>
            <person name="Arias M.C."/>
        </authorList>
    </citation>
    <scope>NUCLEOTIDE SEQUENCE</scope>
    <source>
        <strain evidence="2">USP_2M_L1-L4_2017</strain>
        <tissue evidence="2">Whole body</tissue>
    </source>
</reference>
<evidence type="ECO:0000313" key="2">
    <source>
        <dbReference type="EMBL" id="KAK1130473.1"/>
    </source>
</evidence>
<keyword evidence="3" id="KW-1185">Reference proteome</keyword>
<protein>
    <submittedName>
        <fullName evidence="2">Uncharacterized protein</fullName>
    </submittedName>
</protein>
<dbReference type="EMBL" id="JAHYIQ010000007">
    <property type="protein sequence ID" value="KAK1130473.1"/>
    <property type="molecule type" value="Genomic_DNA"/>
</dbReference>
<dbReference type="Proteomes" id="UP001177670">
    <property type="component" value="Unassembled WGS sequence"/>
</dbReference>
<gene>
    <name evidence="2" type="ORF">K0M31_018604</name>
</gene>
<evidence type="ECO:0000313" key="3">
    <source>
        <dbReference type="Proteomes" id="UP001177670"/>
    </source>
</evidence>
<feature type="compositionally biased region" description="Polar residues" evidence="1">
    <location>
        <begin position="35"/>
        <end position="47"/>
    </location>
</feature>
<proteinExistence type="predicted"/>
<name>A0AA40G3K6_9HYME</name>
<evidence type="ECO:0000256" key="1">
    <source>
        <dbReference type="SAM" id="MobiDB-lite"/>
    </source>
</evidence>
<dbReference type="AlphaFoldDB" id="A0AA40G3K6"/>
<accession>A0AA40G3K6</accession>
<organism evidence="2 3">
    <name type="scientific">Melipona bicolor</name>
    <dbReference type="NCBI Taxonomy" id="60889"/>
    <lineage>
        <taxon>Eukaryota</taxon>
        <taxon>Metazoa</taxon>
        <taxon>Ecdysozoa</taxon>
        <taxon>Arthropoda</taxon>
        <taxon>Hexapoda</taxon>
        <taxon>Insecta</taxon>
        <taxon>Pterygota</taxon>
        <taxon>Neoptera</taxon>
        <taxon>Endopterygota</taxon>
        <taxon>Hymenoptera</taxon>
        <taxon>Apocrita</taxon>
        <taxon>Aculeata</taxon>
        <taxon>Apoidea</taxon>
        <taxon>Anthophila</taxon>
        <taxon>Apidae</taxon>
        <taxon>Melipona</taxon>
    </lineage>
</organism>
<feature type="region of interest" description="Disordered" evidence="1">
    <location>
        <begin position="26"/>
        <end position="114"/>
    </location>
</feature>
<comment type="caution">
    <text evidence="2">The sequence shown here is derived from an EMBL/GenBank/DDBJ whole genome shotgun (WGS) entry which is preliminary data.</text>
</comment>